<comment type="caution">
    <text evidence="2">The sequence shown here is derived from an EMBL/GenBank/DDBJ whole genome shotgun (WGS) entry which is preliminary data.</text>
</comment>
<evidence type="ECO:0000259" key="1">
    <source>
        <dbReference type="Pfam" id="PF00455"/>
    </source>
</evidence>
<gene>
    <name evidence="2" type="ORF">J7I43_20815</name>
</gene>
<dbReference type="PANTHER" id="PTHR30363:SF44">
    <property type="entry name" value="AGA OPERON TRANSCRIPTIONAL REPRESSOR-RELATED"/>
    <property type="match status" value="1"/>
</dbReference>
<dbReference type="PANTHER" id="PTHR30363">
    <property type="entry name" value="HTH-TYPE TRANSCRIPTIONAL REGULATOR SRLR-RELATED"/>
    <property type="match status" value="1"/>
</dbReference>
<name>A0ABS3YJ12_9BACT</name>
<feature type="domain" description="DeoR-like transcriptional repressor C-terminal sensor" evidence="1">
    <location>
        <begin position="21"/>
        <end position="119"/>
    </location>
</feature>
<sequence>MDIKIDGVGIDVALSDKNKQHFEEKKRIGKAAAGLVEDGDTIIPDSGSTTIEIARNLGNEHNLMVIINVLNVASQMADHQQANVNMPGGFLRKNLLSLVRGAAEENFKNYFGDKLFLAAEDTPYGRSRWCLVQL</sequence>
<evidence type="ECO:0000313" key="2">
    <source>
        <dbReference type="EMBL" id="MBO9154681.1"/>
    </source>
</evidence>
<dbReference type="RefSeq" id="WP_209147795.1">
    <property type="nucleotide sequence ID" value="NZ_JAGHKP010000004.1"/>
</dbReference>
<protein>
    <recommendedName>
        <fullName evidence="1">DeoR-like transcriptional repressor C-terminal sensor domain-containing protein</fullName>
    </recommendedName>
</protein>
<dbReference type="InterPro" id="IPR014036">
    <property type="entry name" value="DeoR-like_C"/>
</dbReference>
<evidence type="ECO:0000313" key="3">
    <source>
        <dbReference type="Proteomes" id="UP000679126"/>
    </source>
</evidence>
<reference evidence="3" key="1">
    <citation type="submission" date="2021-03" db="EMBL/GenBank/DDBJ databases">
        <title>Assistant Professor.</title>
        <authorList>
            <person name="Huq M.A."/>
        </authorList>
    </citation>
    <scope>NUCLEOTIDE SEQUENCE [LARGE SCALE GENOMIC DNA]</scope>
    <source>
        <strain evidence="3">MAH-28</strain>
    </source>
</reference>
<accession>A0ABS3YJ12</accession>
<dbReference type="SUPFAM" id="SSF100950">
    <property type="entry name" value="NagB/RpiA/CoA transferase-like"/>
    <property type="match status" value="1"/>
</dbReference>
<dbReference type="InterPro" id="IPR037171">
    <property type="entry name" value="NagB/RpiA_transferase-like"/>
</dbReference>
<dbReference type="Pfam" id="PF00455">
    <property type="entry name" value="DeoRC"/>
    <property type="match status" value="1"/>
</dbReference>
<dbReference type="EMBL" id="JAGHKP010000004">
    <property type="protein sequence ID" value="MBO9154681.1"/>
    <property type="molecule type" value="Genomic_DNA"/>
</dbReference>
<dbReference type="SMART" id="SM01134">
    <property type="entry name" value="DeoRC"/>
    <property type="match status" value="1"/>
</dbReference>
<organism evidence="2 3">
    <name type="scientific">Chitinophaga chungangae</name>
    <dbReference type="NCBI Taxonomy" id="2821488"/>
    <lineage>
        <taxon>Bacteria</taxon>
        <taxon>Pseudomonadati</taxon>
        <taxon>Bacteroidota</taxon>
        <taxon>Chitinophagia</taxon>
        <taxon>Chitinophagales</taxon>
        <taxon>Chitinophagaceae</taxon>
        <taxon>Chitinophaga</taxon>
    </lineage>
</organism>
<keyword evidence="3" id="KW-1185">Reference proteome</keyword>
<dbReference type="InterPro" id="IPR050313">
    <property type="entry name" value="Carb_Metab_HTH_regulators"/>
</dbReference>
<proteinExistence type="predicted"/>
<dbReference type="Proteomes" id="UP000679126">
    <property type="component" value="Unassembled WGS sequence"/>
</dbReference>